<reference evidence="3 4" key="1">
    <citation type="submission" date="2019-07" db="EMBL/GenBank/DDBJ databases">
        <title>Whole genome shotgun sequence of Cellulomonas hominis NBRC 16055.</title>
        <authorList>
            <person name="Hosoyama A."/>
            <person name="Uohara A."/>
            <person name="Ohji S."/>
            <person name="Ichikawa N."/>
        </authorList>
    </citation>
    <scope>NUCLEOTIDE SEQUENCE [LARGE SCALE GENOMIC DNA]</scope>
    <source>
        <strain evidence="3 4">NBRC 16055</strain>
    </source>
</reference>
<organism evidence="3 4">
    <name type="scientific">Cellulomonas hominis</name>
    <dbReference type="NCBI Taxonomy" id="156981"/>
    <lineage>
        <taxon>Bacteria</taxon>
        <taxon>Bacillati</taxon>
        <taxon>Actinomycetota</taxon>
        <taxon>Actinomycetes</taxon>
        <taxon>Micrococcales</taxon>
        <taxon>Cellulomonadaceae</taxon>
        <taxon>Cellulomonas</taxon>
    </lineage>
</organism>
<gene>
    <name evidence="3" type="ORF">CHO01_03070</name>
</gene>
<feature type="transmembrane region" description="Helical" evidence="1">
    <location>
        <begin position="96"/>
        <end position="115"/>
    </location>
</feature>
<evidence type="ECO:0000313" key="4">
    <source>
        <dbReference type="Proteomes" id="UP000321723"/>
    </source>
</evidence>
<feature type="transmembrane region" description="Helical" evidence="1">
    <location>
        <begin position="407"/>
        <end position="434"/>
    </location>
</feature>
<evidence type="ECO:0000259" key="2">
    <source>
        <dbReference type="Pfam" id="PF13231"/>
    </source>
</evidence>
<keyword evidence="4" id="KW-1185">Reference proteome</keyword>
<feature type="domain" description="Glycosyltransferase RgtA/B/C/D-like" evidence="2">
    <location>
        <begin position="98"/>
        <end position="227"/>
    </location>
</feature>
<keyword evidence="1" id="KW-0812">Transmembrane</keyword>
<protein>
    <recommendedName>
        <fullName evidence="2">Glycosyltransferase RgtA/B/C/D-like domain-containing protein</fullName>
    </recommendedName>
</protein>
<keyword evidence="1" id="KW-1133">Transmembrane helix</keyword>
<sequence length="705" mass="72722">MRAGTPGPRAAAARVVSRPVRVATVVAAWSTVLAVHLVAAWPAYGPVWTDDEIGVLANARFLAGRGALELAHQSYYPGWSVLLVPVWWVTSDPVQVYRAAVLVSALCGAGLMAPLTLLARRVGLGLVPATLVAGAVAVMPNGVTYSTTALTENFLALCTAVVAVCGLRYVRRRSVGSAVALGATAGWTFVVHGRMAALVAMTVVWMLVEGLRRRRAGWVGAGVAVAVTAAGYALHRWVSGTLYSDTSRESLAVDNLLGGTPSTLVQVAAGHLWYASVAWVLLAALGLVLVVDRVVRETRRRRPDVGWWALGAVLGTAAISVLTMASVRAAGENRLDVPSYGRYLEPLLAVLACLGLALVVRRAAPARLVVASALVIAAVASLAYVPWITRVADPSAWWAPINVPGLLGLVGAGLSPLAWTAASAVTLVAGALLLAARRSPAARVAWAAGFAAYGVCASAAALTGVLWDFNRAQGVEPGLMVPIRALAGEPLSYDSAGADWTSQNSFQYWTADTDVDVFDSDDGTAPTDLVIARADWPAGVARGAELVATSDRDEALWVLPGALADDLAARGALVPEDPTAPLQGFGATAEAVGGAPGGVVPAGGTDLVVRLSNTGASPWQPLGAFPDPTGAVRLVAWWTRADGTVEPQFGELRGTVLPGATADVRIELRPPADAVGDVAVTLVQEGVGELTPPGEPLLVLPTAAG</sequence>
<dbReference type="EMBL" id="BJVQ01000002">
    <property type="protein sequence ID" value="GEL45191.1"/>
    <property type="molecule type" value="Genomic_DNA"/>
</dbReference>
<proteinExistence type="predicted"/>
<feature type="transmembrane region" description="Helical" evidence="1">
    <location>
        <begin position="272"/>
        <end position="295"/>
    </location>
</feature>
<accession>A0A511F7C8</accession>
<dbReference type="InterPro" id="IPR038731">
    <property type="entry name" value="RgtA/B/C-like"/>
</dbReference>
<name>A0A511F7C8_9CELL</name>
<feature type="transmembrane region" description="Helical" evidence="1">
    <location>
        <begin position="343"/>
        <end position="361"/>
    </location>
</feature>
<comment type="caution">
    <text evidence="3">The sequence shown here is derived from an EMBL/GenBank/DDBJ whole genome shotgun (WGS) entry which is preliminary data.</text>
</comment>
<feature type="transmembrane region" description="Helical" evidence="1">
    <location>
        <begin position="122"/>
        <end position="142"/>
    </location>
</feature>
<feature type="transmembrane region" description="Helical" evidence="1">
    <location>
        <begin position="368"/>
        <end position="387"/>
    </location>
</feature>
<feature type="transmembrane region" description="Helical" evidence="1">
    <location>
        <begin position="20"/>
        <end position="41"/>
    </location>
</feature>
<evidence type="ECO:0000256" key="1">
    <source>
        <dbReference type="SAM" id="Phobius"/>
    </source>
</evidence>
<feature type="transmembrane region" description="Helical" evidence="1">
    <location>
        <begin position="446"/>
        <end position="467"/>
    </location>
</feature>
<dbReference type="Pfam" id="PF13231">
    <property type="entry name" value="PMT_2"/>
    <property type="match status" value="1"/>
</dbReference>
<dbReference type="Proteomes" id="UP000321723">
    <property type="component" value="Unassembled WGS sequence"/>
</dbReference>
<keyword evidence="1" id="KW-0472">Membrane</keyword>
<evidence type="ECO:0000313" key="3">
    <source>
        <dbReference type="EMBL" id="GEL45191.1"/>
    </source>
</evidence>
<feature type="transmembrane region" description="Helical" evidence="1">
    <location>
        <begin position="307"/>
        <end position="331"/>
    </location>
</feature>
<feature type="transmembrane region" description="Helical" evidence="1">
    <location>
        <begin position="216"/>
        <end position="234"/>
    </location>
</feature>
<dbReference type="AlphaFoldDB" id="A0A511F7C8"/>